<sequence>MLMWVSVLTGKLVGEDNLHFVESPPLAVQMDMDGQQHQFMEKAAEEQFGMEKHQGSNNTTYSPKLTDHMRFVICEHDPPESQFVMMLPRQLSQFPVDQSLVVSQKRLKILFLQLSSAQI</sequence>
<dbReference type="Proteomes" id="UP001055879">
    <property type="component" value="Linkage Group LG05"/>
</dbReference>
<reference evidence="1 2" key="2">
    <citation type="journal article" date="2022" name="Mol. Ecol. Resour.">
        <title>The genomes of chicory, endive, great burdock and yacon provide insights into Asteraceae paleo-polyploidization history and plant inulin production.</title>
        <authorList>
            <person name="Fan W."/>
            <person name="Wang S."/>
            <person name="Wang H."/>
            <person name="Wang A."/>
            <person name="Jiang F."/>
            <person name="Liu H."/>
            <person name="Zhao H."/>
            <person name="Xu D."/>
            <person name="Zhang Y."/>
        </authorList>
    </citation>
    <scope>NUCLEOTIDE SEQUENCE [LARGE SCALE GENOMIC DNA]</scope>
    <source>
        <strain evidence="2">cv. Niubang</strain>
    </source>
</reference>
<name>A0ACB9C2F7_ARCLA</name>
<reference evidence="2" key="1">
    <citation type="journal article" date="2022" name="Mol. Ecol. Resour.">
        <title>The genomes of chicory, endive, great burdock and yacon provide insights into Asteraceae palaeo-polyploidization history and plant inulin production.</title>
        <authorList>
            <person name="Fan W."/>
            <person name="Wang S."/>
            <person name="Wang H."/>
            <person name="Wang A."/>
            <person name="Jiang F."/>
            <person name="Liu H."/>
            <person name="Zhao H."/>
            <person name="Xu D."/>
            <person name="Zhang Y."/>
        </authorList>
    </citation>
    <scope>NUCLEOTIDE SEQUENCE [LARGE SCALE GENOMIC DNA]</scope>
    <source>
        <strain evidence="2">cv. Niubang</strain>
    </source>
</reference>
<protein>
    <submittedName>
        <fullName evidence="1">Uncharacterized protein</fullName>
    </submittedName>
</protein>
<comment type="caution">
    <text evidence="1">The sequence shown here is derived from an EMBL/GenBank/DDBJ whole genome shotgun (WGS) entry which is preliminary data.</text>
</comment>
<evidence type="ECO:0000313" key="2">
    <source>
        <dbReference type="Proteomes" id="UP001055879"/>
    </source>
</evidence>
<accession>A0ACB9C2F7</accession>
<evidence type="ECO:0000313" key="1">
    <source>
        <dbReference type="EMBL" id="KAI3728496.1"/>
    </source>
</evidence>
<keyword evidence="2" id="KW-1185">Reference proteome</keyword>
<dbReference type="EMBL" id="CM042051">
    <property type="protein sequence ID" value="KAI3728496.1"/>
    <property type="molecule type" value="Genomic_DNA"/>
</dbReference>
<organism evidence="1 2">
    <name type="scientific">Arctium lappa</name>
    <name type="common">Greater burdock</name>
    <name type="synonym">Lappa major</name>
    <dbReference type="NCBI Taxonomy" id="4217"/>
    <lineage>
        <taxon>Eukaryota</taxon>
        <taxon>Viridiplantae</taxon>
        <taxon>Streptophyta</taxon>
        <taxon>Embryophyta</taxon>
        <taxon>Tracheophyta</taxon>
        <taxon>Spermatophyta</taxon>
        <taxon>Magnoliopsida</taxon>
        <taxon>eudicotyledons</taxon>
        <taxon>Gunneridae</taxon>
        <taxon>Pentapetalae</taxon>
        <taxon>asterids</taxon>
        <taxon>campanulids</taxon>
        <taxon>Asterales</taxon>
        <taxon>Asteraceae</taxon>
        <taxon>Carduoideae</taxon>
        <taxon>Cardueae</taxon>
        <taxon>Arctiinae</taxon>
        <taxon>Arctium</taxon>
    </lineage>
</organism>
<proteinExistence type="predicted"/>
<gene>
    <name evidence="1" type="ORF">L6452_17133</name>
</gene>